<feature type="repeat" description="TPR" evidence="3">
    <location>
        <begin position="292"/>
        <end position="325"/>
    </location>
</feature>
<keyword evidence="7" id="KW-1185">Reference proteome</keyword>
<keyword evidence="5" id="KW-1133">Transmembrane helix</keyword>
<name>K2JPG9_9GAMM</name>
<sequence>MSVINKMLRDLDKRQQQPGQQPAATAAAQMPSSGIGLWWLVIIMVALLLAVIVAFAWQLNSDKPVLQPQVNSAQPASPELEPTAAVNDGTAATATALYSVTPAVSPQNSPTVPAEVVDDDRQLQTEPTSTSAELNTLEVRSEAEQPPIIEKTTTPTVAAEQSPQVSQSTESPKSEQMSVEQVQLSPNELAEKKYQAALDSLQKERPDSAEQLFKDALALNPEHIQARSRLAALWYGRGNGGEALQVLARGVALLPQQPDWRLLQARIQRALSDDNAALASLQQVSVAVAQMPDVFILRATLAQQLGQYQQALQDYQRLHQWQPDDARWLLGAGVASEYLEQPDSALSYYQRGLAARELSQSLQQFMQQRVQQLEEQGE</sequence>
<dbReference type="OrthoDB" id="5406098at2"/>
<feature type="region of interest" description="Disordered" evidence="4">
    <location>
        <begin position="119"/>
        <end position="178"/>
    </location>
</feature>
<dbReference type="PROSITE" id="PS50005">
    <property type="entry name" value="TPR"/>
    <property type="match status" value="1"/>
</dbReference>
<evidence type="ECO:0000256" key="2">
    <source>
        <dbReference type="ARBA" id="ARBA00022803"/>
    </source>
</evidence>
<dbReference type="PANTHER" id="PTHR44858:SF1">
    <property type="entry name" value="UDP-N-ACETYLGLUCOSAMINE--PEPTIDE N-ACETYLGLUCOSAMINYLTRANSFERASE SPINDLY-RELATED"/>
    <property type="match status" value="1"/>
</dbReference>
<dbReference type="SUPFAM" id="SSF48452">
    <property type="entry name" value="TPR-like"/>
    <property type="match status" value="1"/>
</dbReference>
<keyword evidence="2 3" id="KW-0802">TPR repeat</keyword>
<dbReference type="InterPro" id="IPR050498">
    <property type="entry name" value="Ycf3"/>
</dbReference>
<evidence type="ECO:0000256" key="1">
    <source>
        <dbReference type="ARBA" id="ARBA00022737"/>
    </source>
</evidence>
<dbReference type="InterPro" id="IPR019734">
    <property type="entry name" value="TPR_rpt"/>
</dbReference>
<dbReference type="RefSeq" id="WP_008487798.1">
    <property type="nucleotide sequence ID" value="NZ_AMRG01000003.1"/>
</dbReference>
<keyword evidence="1" id="KW-0677">Repeat</keyword>
<dbReference type="PANTHER" id="PTHR44858">
    <property type="entry name" value="TETRATRICOPEPTIDE REPEAT PROTEIN 6"/>
    <property type="match status" value="1"/>
</dbReference>
<feature type="compositionally biased region" description="Polar residues" evidence="4">
    <location>
        <begin position="151"/>
        <end position="178"/>
    </location>
</feature>
<keyword evidence="5" id="KW-0472">Membrane</keyword>
<dbReference type="Gene3D" id="1.25.40.10">
    <property type="entry name" value="Tetratricopeptide repeat domain"/>
    <property type="match status" value="2"/>
</dbReference>
<keyword evidence="5" id="KW-0812">Transmembrane</keyword>
<dbReference type="InterPro" id="IPR011990">
    <property type="entry name" value="TPR-like_helical_dom_sf"/>
</dbReference>
<dbReference type="PATRIC" id="fig|740709.3.peg.733"/>
<dbReference type="Pfam" id="PF13432">
    <property type="entry name" value="TPR_16"/>
    <property type="match status" value="1"/>
</dbReference>
<evidence type="ECO:0000256" key="5">
    <source>
        <dbReference type="SAM" id="Phobius"/>
    </source>
</evidence>
<organism evidence="6 7">
    <name type="scientific">Idiomarina xiamenensis 10-D-4</name>
    <dbReference type="NCBI Taxonomy" id="740709"/>
    <lineage>
        <taxon>Bacteria</taxon>
        <taxon>Pseudomonadati</taxon>
        <taxon>Pseudomonadota</taxon>
        <taxon>Gammaproteobacteria</taxon>
        <taxon>Alteromonadales</taxon>
        <taxon>Idiomarinaceae</taxon>
        <taxon>Idiomarina</taxon>
    </lineage>
</organism>
<dbReference type="SMART" id="SM00028">
    <property type="entry name" value="TPR"/>
    <property type="match status" value="4"/>
</dbReference>
<dbReference type="Pfam" id="PF14559">
    <property type="entry name" value="TPR_19"/>
    <property type="match status" value="1"/>
</dbReference>
<proteinExistence type="predicted"/>
<gene>
    <name evidence="6" type="ORF">A10D4_03640</name>
</gene>
<dbReference type="eggNOG" id="COG0457">
    <property type="taxonomic scope" value="Bacteria"/>
</dbReference>
<comment type="caution">
    <text evidence="6">The sequence shown here is derived from an EMBL/GenBank/DDBJ whole genome shotgun (WGS) entry which is preliminary data.</text>
</comment>
<dbReference type="EMBL" id="AMRG01000003">
    <property type="protein sequence ID" value="EKE85406.1"/>
    <property type="molecule type" value="Genomic_DNA"/>
</dbReference>
<evidence type="ECO:0000256" key="3">
    <source>
        <dbReference type="PROSITE-ProRule" id="PRU00339"/>
    </source>
</evidence>
<evidence type="ECO:0000313" key="7">
    <source>
        <dbReference type="Proteomes" id="UP000014115"/>
    </source>
</evidence>
<dbReference type="AlphaFoldDB" id="K2JPG9"/>
<reference evidence="6 7" key="1">
    <citation type="journal article" date="2012" name="J. Bacteriol.">
        <title>Genome Sequence of Idiomarina xiamenensis Type Strain 10-D-4.</title>
        <authorList>
            <person name="Lai Q."/>
            <person name="Wang L."/>
            <person name="Wang W."/>
            <person name="Shao Z."/>
        </authorList>
    </citation>
    <scope>NUCLEOTIDE SEQUENCE [LARGE SCALE GENOMIC DNA]</scope>
    <source>
        <strain evidence="6 7">10-D-4</strain>
    </source>
</reference>
<evidence type="ECO:0000256" key="4">
    <source>
        <dbReference type="SAM" id="MobiDB-lite"/>
    </source>
</evidence>
<dbReference type="Proteomes" id="UP000014115">
    <property type="component" value="Unassembled WGS sequence"/>
</dbReference>
<accession>K2JPG9</accession>
<feature type="transmembrane region" description="Helical" evidence="5">
    <location>
        <begin position="37"/>
        <end position="57"/>
    </location>
</feature>
<protein>
    <submittedName>
        <fullName evidence="6">Uncharacterized protein</fullName>
    </submittedName>
</protein>
<feature type="compositionally biased region" description="Polar residues" evidence="4">
    <location>
        <begin position="124"/>
        <end position="134"/>
    </location>
</feature>
<dbReference type="STRING" id="740709.A10D4_03640"/>
<evidence type="ECO:0000313" key="6">
    <source>
        <dbReference type="EMBL" id="EKE85406.1"/>
    </source>
</evidence>